<evidence type="ECO:0000256" key="1">
    <source>
        <dbReference type="ARBA" id="ARBA00023054"/>
    </source>
</evidence>
<feature type="region of interest" description="Disordered" evidence="3">
    <location>
        <begin position="31"/>
        <end position="73"/>
    </location>
</feature>
<dbReference type="PANTHER" id="PTHR31342:SF7">
    <property type="entry name" value="PROTEIN CHUP1, CHLOROPLASTIC"/>
    <property type="match status" value="1"/>
</dbReference>
<name>A0ABP0X4R1_9BRYO</name>
<evidence type="ECO:0000256" key="2">
    <source>
        <dbReference type="SAM" id="Coils"/>
    </source>
</evidence>
<accession>A0ABP0X4R1</accession>
<evidence type="ECO:0000313" key="5">
    <source>
        <dbReference type="Proteomes" id="UP001497444"/>
    </source>
</evidence>
<keyword evidence="1 2" id="KW-0175">Coiled coil</keyword>
<feature type="compositionally biased region" description="Pro residues" evidence="3">
    <location>
        <begin position="613"/>
        <end position="623"/>
    </location>
</feature>
<evidence type="ECO:0008006" key="6">
    <source>
        <dbReference type="Google" id="ProtNLM"/>
    </source>
</evidence>
<feature type="compositionally biased region" description="Polar residues" evidence="3">
    <location>
        <begin position="408"/>
        <end position="421"/>
    </location>
</feature>
<feature type="coiled-coil region" evidence="2">
    <location>
        <begin position="117"/>
        <end position="273"/>
    </location>
</feature>
<dbReference type="PANTHER" id="PTHR31342">
    <property type="entry name" value="PROTEIN CHUP1, CHLOROPLASTIC"/>
    <property type="match status" value="1"/>
</dbReference>
<feature type="region of interest" description="Disordered" evidence="3">
    <location>
        <begin position="603"/>
        <end position="681"/>
    </location>
</feature>
<feature type="region of interest" description="Disordered" evidence="3">
    <location>
        <begin position="386"/>
        <end position="421"/>
    </location>
</feature>
<protein>
    <recommendedName>
        <fullName evidence="6">Protein CHUP1, chloroplastic</fullName>
    </recommendedName>
</protein>
<dbReference type="Proteomes" id="UP001497444">
    <property type="component" value="Chromosome 5"/>
</dbReference>
<dbReference type="EMBL" id="OZ020100">
    <property type="protein sequence ID" value="CAK9273554.1"/>
    <property type="molecule type" value="Genomic_DNA"/>
</dbReference>
<gene>
    <name evidence="4" type="ORF">CSSPJE1EN1_LOCUS19032</name>
</gene>
<keyword evidence="5" id="KW-1185">Reference proteome</keyword>
<evidence type="ECO:0000313" key="4">
    <source>
        <dbReference type="EMBL" id="CAK9273554.1"/>
    </source>
</evidence>
<reference evidence="4" key="1">
    <citation type="submission" date="2024-02" db="EMBL/GenBank/DDBJ databases">
        <authorList>
            <consortium name="ELIXIR-Norway"/>
            <consortium name="Elixir Norway"/>
        </authorList>
    </citation>
    <scope>NUCLEOTIDE SEQUENCE</scope>
</reference>
<feature type="compositionally biased region" description="Pro residues" evidence="3">
    <location>
        <begin position="637"/>
        <end position="672"/>
    </location>
</feature>
<sequence>MKGVKNFNKEHAGGALTGNINVCGLLGSGGGAEDAKKSIRGRNSSNWCVDGEKENVPPPSQQGGGGPRRATTSPLWKCSSTLGRGNAVISESCLAEVPADLSSRQSNGFLSEYVDCLAKDAAELQALRATVKELRLREMRLEGELLELYGLREQEKAFIEMEQKLLEQTAKVSDLETQRKTLLEKVAADKQQLEKDLDCARAQIQELQEQIHVLAEQSAEEIRRLKHKVYVLEAKEDEGIQRDILLETKLQSLRDLEVEVVELRRTSKELQHHKRELTLKLTAMASLAKHSFNAEADAIALSHANQDLCQQLEGLQNDRFSEVEELIYLRWVNACLRYELRSFQSPTGKFTAADLNKNLSPKSLARAKQLMLEYARTDLTIGAREQVDTGYESADSETSSPLEGARNYSETSSDFSGSWQPPTKPGLICRLKKWSGSGKHFRNGVNQAQNFLFSPSVEQERTSTYYTQNRATESTSFSYELPLRSSSDAGSHHVEKNIGIHSPDGFKDLSVGLFKRSASVFSEERDRHKGATEKPKVMKEAEGEQAIKMKAIPGARPGSTSVMFYSGAKQTRTCPIVCRSKEAEVKLEELGVTKRVETTKFAPAKVEIRAPRMPKPPPKPSGPAPGGTQVPVKPGGIVPPPPPPPCLLGPPGAPPAPPRPPPPPPLPPPGGPPKLQNKPKVQRVPEVVQFYQSLMKRDAKKEPVSATSGVAKSTEARNDMIGEIANRSAHLLAIKADVETQREFVESLAKEVRLAAFTNMEDAVAFVKWLDEELLFLVDERAVLKHFDWPEGKADALREAAFEYQDLERLQQKVSVFEDKPELPCEAALNRMLAVQEKMEKSVYAMLRGRDLATTRYKEFSIPTQWMLDSGLVGKIKSGAVRIAQLYMQRVASELDLLSSISEKEPLLQFLLLQGVQFAFRVHQFAGGFDDDSMAAFDALRNRAHLGNSSKS</sequence>
<proteinExistence type="predicted"/>
<evidence type="ECO:0000256" key="3">
    <source>
        <dbReference type="SAM" id="MobiDB-lite"/>
    </source>
</evidence>
<dbReference type="InterPro" id="IPR040265">
    <property type="entry name" value="CHUP1/IPGA1-like"/>
</dbReference>
<organism evidence="4 5">
    <name type="scientific">Sphagnum jensenii</name>
    <dbReference type="NCBI Taxonomy" id="128206"/>
    <lineage>
        <taxon>Eukaryota</taxon>
        <taxon>Viridiplantae</taxon>
        <taxon>Streptophyta</taxon>
        <taxon>Embryophyta</taxon>
        <taxon>Bryophyta</taxon>
        <taxon>Sphagnophytina</taxon>
        <taxon>Sphagnopsida</taxon>
        <taxon>Sphagnales</taxon>
        <taxon>Sphagnaceae</taxon>
        <taxon>Sphagnum</taxon>
    </lineage>
</organism>